<keyword evidence="3" id="KW-1185">Reference proteome</keyword>
<sequence>MAPALERSGHPFLWSLQCRSSVDTDLEKILPDGFLARTQARGLVLQSWVPQAAILGHSMNFFASSSNVEKEEPPSATAFLLLSAISLALFLTFCPSSNSPIKDLTPFSTSSALTHPSFS</sequence>
<gene>
    <name evidence="2" type="ORF">CKAN_00233800</name>
</gene>
<dbReference type="Gene3D" id="3.40.50.2000">
    <property type="entry name" value="Glycogen Phosphorylase B"/>
    <property type="match status" value="1"/>
</dbReference>
<dbReference type="GO" id="GO:0035251">
    <property type="term" value="F:UDP-glucosyltransferase activity"/>
    <property type="evidence" value="ECO:0007669"/>
    <property type="project" value="InterPro"/>
</dbReference>
<dbReference type="SUPFAM" id="SSF53756">
    <property type="entry name" value="UDP-Glycosyltransferase/glycogen phosphorylase"/>
    <property type="match status" value="1"/>
</dbReference>
<reference evidence="2 3" key="1">
    <citation type="journal article" date="2019" name="Nat. Plants">
        <title>Stout camphor tree genome fills gaps in understanding of flowering plant genome evolution.</title>
        <authorList>
            <person name="Chaw S.M."/>
            <person name="Liu Y.C."/>
            <person name="Wu Y.W."/>
            <person name="Wang H.Y."/>
            <person name="Lin C.I."/>
            <person name="Wu C.S."/>
            <person name="Ke H.M."/>
            <person name="Chang L.Y."/>
            <person name="Hsu C.Y."/>
            <person name="Yang H.T."/>
            <person name="Sudianto E."/>
            <person name="Hsu M.H."/>
            <person name="Wu K.P."/>
            <person name="Wang L.N."/>
            <person name="Leebens-Mack J.H."/>
            <person name="Tsai I.J."/>
        </authorList>
    </citation>
    <scope>NUCLEOTIDE SEQUENCE [LARGE SCALE GENOMIC DNA]</scope>
    <source>
        <strain evidence="3">cv. Chaw 1501</strain>
        <tissue evidence="2">Young leaves</tissue>
    </source>
</reference>
<dbReference type="OrthoDB" id="1925022at2759"/>
<evidence type="ECO:0000313" key="3">
    <source>
        <dbReference type="Proteomes" id="UP000283530"/>
    </source>
</evidence>
<proteinExistence type="predicted"/>
<keyword evidence="2" id="KW-0808">Transferase</keyword>
<dbReference type="PANTHER" id="PTHR48048">
    <property type="entry name" value="GLYCOSYLTRANSFERASE"/>
    <property type="match status" value="1"/>
</dbReference>
<feature type="region of interest" description="Disordered" evidence="1">
    <location>
        <begin position="98"/>
        <end position="119"/>
    </location>
</feature>
<organism evidence="2 3">
    <name type="scientific">Cinnamomum micranthum f. kanehirae</name>
    <dbReference type="NCBI Taxonomy" id="337451"/>
    <lineage>
        <taxon>Eukaryota</taxon>
        <taxon>Viridiplantae</taxon>
        <taxon>Streptophyta</taxon>
        <taxon>Embryophyta</taxon>
        <taxon>Tracheophyta</taxon>
        <taxon>Spermatophyta</taxon>
        <taxon>Magnoliopsida</taxon>
        <taxon>Magnoliidae</taxon>
        <taxon>Laurales</taxon>
        <taxon>Lauraceae</taxon>
        <taxon>Cinnamomum</taxon>
    </lineage>
</organism>
<accession>A0A443N680</accession>
<evidence type="ECO:0000256" key="1">
    <source>
        <dbReference type="SAM" id="MobiDB-lite"/>
    </source>
</evidence>
<dbReference type="InterPro" id="IPR050481">
    <property type="entry name" value="UDP-glycosyltransf_plant"/>
</dbReference>
<evidence type="ECO:0000313" key="2">
    <source>
        <dbReference type="EMBL" id="RWR74027.1"/>
    </source>
</evidence>
<name>A0A443N680_9MAGN</name>
<dbReference type="STRING" id="337451.A0A443N680"/>
<dbReference type="EMBL" id="QPKB01000001">
    <property type="protein sequence ID" value="RWR74027.1"/>
    <property type="molecule type" value="Genomic_DNA"/>
</dbReference>
<comment type="caution">
    <text evidence="2">The sequence shown here is derived from an EMBL/GenBank/DDBJ whole genome shotgun (WGS) entry which is preliminary data.</text>
</comment>
<protein>
    <submittedName>
        <fullName evidence="2">Anthocyanidin 3-O-glucosyltransferase 2</fullName>
    </submittedName>
</protein>
<dbReference type="Proteomes" id="UP000283530">
    <property type="component" value="Unassembled WGS sequence"/>
</dbReference>
<dbReference type="AlphaFoldDB" id="A0A443N680"/>